<proteinExistence type="predicted"/>
<dbReference type="GeneID" id="80517047"/>
<dbReference type="KEGG" id="vg:80517047"/>
<sequence length="312" mass="35218">MALTDIEKKRAVRNCKIIWAVLFASTIALVILLATLIPSFKYVSYNQYALKQHRFGEVDLKTVYTQGRYVIDPIYRMVYFPSTMQSVDILSTVFSNLGLEFDMHIIVYYQLPKENLGNIYHQFSLNYENRISNIVKTVVKDIATSYSVDDYVVNREIIQNNFSLEVHRQLRNSIGVDIPALYFRLLDIQFPPTVVSSSLVSAIELQNNQIKNFEQQVAIIVADTNNMIAQIHTQANLTLATAKIQANELITNSKSSADAIISSARGKGIESILQLLNITTPNLRNEFVKLVSILDGSEPKILSGNFNAFVNV</sequence>
<feature type="transmembrane region" description="Helical" evidence="1">
    <location>
        <begin position="17"/>
        <end position="37"/>
    </location>
</feature>
<keyword evidence="1" id="KW-1133">Transmembrane helix</keyword>
<keyword evidence="1" id="KW-0472">Membrane</keyword>
<reference evidence="3" key="1">
    <citation type="submission" date="2017-06" db="EMBL/GenBank/DDBJ databases">
        <authorList>
            <person name="Assis F.L."/>
            <person name="Abrahao J.S."/>
            <person name="Silva L."/>
            <person name="Khalil J.B."/>
            <person name="Rodrigues R."/>
            <person name="Silva L.S."/>
            <person name="Boratto P."/>
            <person name="Andrade M."/>
            <person name="Kroon E.G."/>
            <person name="Ribeiro B."/>
            <person name="Bergier I."/>
            <person name="Seligmann H."/>
            <person name="Ghigo E."/>
            <person name="Colson P."/>
            <person name="Levasseur A."/>
            <person name="Raoult D."/>
            <person name="Scola B.L."/>
        </authorList>
    </citation>
    <scope>NUCLEOTIDE SEQUENCE</scope>
    <source>
        <strain evidence="3">Deep ocean</strain>
    </source>
</reference>
<dbReference type="InterPro" id="IPR001107">
    <property type="entry name" value="Band_7"/>
</dbReference>
<reference evidence="3" key="2">
    <citation type="journal article" date="2018" name="Nat. Commun.">
        <title>Tailed giant Tupanvirus possesses the most complete translational apparatus of the known virosphere.</title>
        <authorList>
            <person name="Abrahao J."/>
            <person name="Silva L."/>
            <person name="Silva L.S."/>
            <person name="Khalil J.Y.B."/>
            <person name="Rodrigues R."/>
            <person name="Arantes T."/>
            <person name="Assis F."/>
            <person name="Boratto P."/>
            <person name="Andrade M."/>
            <person name="Kroon E.G."/>
            <person name="Ribeiro B."/>
            <person name="Bergier I."/>
            <person name="Seligmann H."/>
            <person name="Ghigo E."/>
            <person name="Colson P."/>
            <person name="Levasseur A."/>
            <person name="Kroemer G."/>
            <person name="Raoult D."/>
            <person name="La Scola B."/>
        </authorList>
    </citation>
    <scope>NUCLEOTIDE SEQUENCE [LARGE SCALE GENOMIC DNA]</scope>
    <source>
        <strain evidence="3">Deep ocean</strain>
    </source>
</reference>
<evidence type="ECO:0000313" key="3">
    <source>
        <dbReference type="EMBL" id="QKU33748.1"/>
    </source>
</evidence>
<organism evidence="3">
    <name type="scientific">Tupanvirus deep ocean</name>
    <dbReference type="NCBI Taxonomy" id="2126984"/>
    <lineage>
        <taxon>Viruses</taxon>
        <taxon>Varidnaviria</taxon>
        <taxon>Bamfordvirae</taxon>
        <taxon>Nucleocytoviricota</taxon>
        <taxon>Megaviricetes</taxon>
        <taxon>Imitervirales</taxon>
        <taxon>Mimiviridae</taxon>
        <taxon>Megamimivirinae</taxon>
        <taxon>Tupanvirus</taxon>
        <taxon>Tupanvirus altamarinense</taxon>
    </lineage>
</organism>
<dbReference type="Pfam" id="PF01145">
    <property type="entry name" value="Band_7"/>
    <property type="match status" value="1"/>
</dbReference>
<evidence type="ECO:0000256" key="1">
    <source>
        <dbReference type="SAM" id="Phobius"/>
    </source>
</evidence>
<dbReference type="Gene3D" id="3.30.479.30">
    <property type="entry name" value="Band 7 domain"/>
    <property type="match status" value="1"/>
</dbReference>
<keyword evidence="1" id="KW-0812">Transmembrane</keyword>
<name>A0A6N1NNU2_9VIRU</name>
<dbReference type="EMBL" id="MF405918">
    <property type="protein sequence ID" value="QKU33748.1"/>
    <property type="molecule type" value="Genomic_DNA"/>
</dbReference>
<dbReference type="InterPro" id="IPR036013">
    <property type="entry name" value="Band_7/SPFH_dom_sf"/>
</dbReference>
<dbReference type="RefSeq" id="YP_010780356.1">
    <property type="nucleotide sequence ID" value="NC_075038.1"/>
</dbReference>
<protein>
    <recommendedName>
        <fullName evidence="2">Band 7 domain-containing protein</fullName>
    </recommendedName>
</protein>
<feature type="domain" description="Band 7" evidence="2">
    <location>
        <begin position="46"/>
        <end position="223"/>
    </location>
</feature>
<evidence type="ECO:0000259" key="2">
    <source>
        <dbReference type="Pfam" id="PF01145"/>
    </source>
</evidence>
<accession>A0A6N1NNU2</accession>